<accession>A0A8H6HKA7</accession>
<dbReference type="SUPFAM" id="SSF52047">
    <property type="entry name" value="RNI-like"/>
    <property type="match status" value="1"/>
</dbReference>
<comment type="caution">
    <text evidence="1">The sequence shown here is derived from an EMBL/GenBank/DDBJ whole genome shotgun (WGS) entry which is preliminary data.</text>
</comment>
<sequence length="681" mass="77404">MEGNRDAKHGFELPAGLLTSNTPLPYESRAALKGKLEHLESGFEKLAGQPYGDDIPLICLPQSVHPLFTSMVPERYVLRSIRHLPDEVLQQVFLFSCFDSEGKHNDQALRRLCSVDRRWREAAINRCLLWTSPPPLHLDGKGPEDVRRVTAVLELYLIHSGTLPITFELAASKPPIRMPSDVLPIREALTLLLQQSHRWERAVLKLPSFGLKQIQESIKGPLPFLYSLDVLIPPFAEIPTASGSVPGLDIFCNAPNLRELSCDSSFGWMSDSLGPLDKVPHSQLEIFKSISQDDRNAYCDILDCPSPELRSVECACYSFETLPASKFNFLPKVTVLRLRAYEFLCDIASHLETLTLPALLHLEVRCSSPQTLLAGLMYTGVQTLVRQSGCSLERLSLSSGESSPAAFTDILALSPNLVELDITFPDTESLTSLTLDTSPEAPPVVPKLKTLIFRSPSTWHWSTSDEQGQAFVKMLASRTTALLSEKGESTQQALQEVILLYPSAITLFFDLPSKIAHKIFEKGENGEPAILGKRIDYWTRYMLTAHYRSRKDWFNPKVVVKFERFMRRLEAVNLKGDVETHTLMAYGMPTFLRELEEMEGGKIPGDRVFRFRSRAKRLLAKWKPFLLRDARKYRWCHYSDGTARMRWDTGDCEFNDEEIWDDVIGLEPPRSRRYYELREWR</sequence>
<keyword evidence="2" id="KW-1185">Reference proteome</keyword>
<protein>
    <recommendedName>
        <fullName evidence="3">F-box domain-containing protein</fullName>
    </recommendedName>
</protein>
<dbReference type="Proteomes" id="UP000521943">
    <property type="component" value="Unassembled WGS sequence"/>
</dbReference>
<name>A0A8H6HKA7_9AGAR</name>
<reference evidence="1 2" key="1">
    <citation type="submission" date="2020-07" db="EMBL/GenBank/DDBJ databases">
        <title>Comparative genomics of pyrophilous fungi reveals a link between fire events and developmental genes.</title>
        <authorList>
            <consortium name="DOE Joint Genome Institute"/>
            <person name="Steindorff A.S."/>
            <person name="Carver A."/>
            <person name="Calhoun S."/>
            <person name="Stillman K."/>
            <person name="Liu H."/>
            <person name="Lipzen A."/>
            <person name="Pangilinan J."/>
            <person name="Labutti K."/>
            <person name="Bruns T.D."/>
            <person name="Grigoriev I.V."/>
        </authorList>
    </citation>
    <scope>NUCLEOTIDE SEQUENCE [LARGE SCALE GENOMIC DNA]</scope>
    <source>
        <strain evidence="1 2">CBS 144469</strain>
    </source>
</reference>
<dbReference type="AlphaFoldDB" id="A0A8H6HKA7"/>
<dbReference type="EMBL" id="JACGCI010000070">
    <property type="protein sequence ID" value="KAF6748605.1"/>
    <property type="molecule type" value="Genomic_DNA"/>
</dbReference>
<evidence type="ECO:0000313" key="2">
    <source>
        <dbReference type="Proteomes" id="UP000521943"/>
    </source>
</evidence>
<evidence type="ECO:0000313" key="1">
    <source>
        <dbReference type="EMBL" id="KAF6748605.1"/>
    </source>
</evidence>
<dbReference type="InterPro" id="IPR032675">
    <property type="entry name" value="LRR_dom_sf"/>
</dbReference>
<organism evidence="1 2">
    <name type="scientific">Ephemerocybe angulata</name>
    <dbReference type="NCBI Taxonomy" id="980116"/>
    <lineage>
        <taxon>Eukaryota</taxon>
        <taxon>Fungi</taxon>
        <taxon>Dikarya</taxon>
        <taxon>Basidiomycota</taxon>
        <taxon>Agaricomycotina</taxon>
        <taxon>Agaricomycetes</taxon>
        <taxon>Agaricomycetidae</taxon>
        <taxon>Agaricales</taxon>
        <taxon>Agaricineae</taxon>
        <taxon>Psathyrellaceae</taxon>
        <taxon>Ephemerocybe</taxon>
    </lineage>
</organism>
<proteinExistence type="predicted"/>
<dbReference type="OrthoDB" id="10376578at2759"/>
<evidence type="ECO:0008006" key="3">
    <source>
        <dbReference type="Google" id="ProtNLM"/>
    </source>
</evidence>
<dbReference type="Gene3D" id="3.80.10.10">
    <property type="entry name" value="Ribonuclease Inhibitor"/>
    <property type="match status" value="1"/>
</dbReference>
<gene>
    <name evidence="1" type="ORF">DFP72DRAFT_916430</name>
</gene>